<proteinExistence type="predicted"/>
<evidence type="ECO:0000313" key="3">
    <source>
        <dbReference type="Proteomes" id="UP000502998"/>
    </source>
</evidence>
<name>A0A679IMH4_9ENTE</name>
<keyword evidence="3" id="KW-1185">Reference proteome</keyword>
<keyword evidence="1" id="KW-0472">Membrane</keyword>
<keyword evidence="1" id="KW-0812">Transmembrane</keyword>
<evidence type="ECO:0000313" key="2">
    <source>
        <dbReference type="EMBL" id="BCA84964.1"/>
    </source>
</evidence>
<dbReference type="KEGG" id="esg:EsVE80_04870"/>
<accession>A0A679IMH4</accession>
<gene>
    <name evidence="2" type="ORF">EsVE80_04870</name>
</gene>
<sequence length="171" mass="20525">MSEYYYILSLYKDRKRYLVKVILLSAILLGLASFIVMLDIFRISPFIWYLIAMGIVLFQMRKLKPESEHYNQLTEFLQNHHPELLKNDELVFFIDYQLKHDFAYEASRLFNKVKNKNIEDNEIAIADLNEIIGEIIAYYNYIGDDHQLQEDVEISLQWYRNSIENHKHNLV</sequence>
<dbReference type="Proteomes" id="UP000502998">
    <property type="component" value="Chromosome"/>
</dbReference>
<keyword evidence="1" id="KW-1133">Transmembrane helix</keyword>
<protein>
    <submittedName>
        <fullName evidence="2">Uncharacterized protein</fullName>
    </submittedName>
</protein>
<dbReference type="EMBL" id="AP022822">
    <property type="protein sequence ID" value="BCA84964.1"/>
    <property type="molecule type" value="Genomic_DNA"/>
</dbReference>
<organism evidence="2 3">
    <name type="scientific">Enterococcus saigonensis</name>
    <dbReference type="NCBI Taxonomy" id="1805431"/>
    <lineage>
        <taxon>Bacteria</taxon>
        <taxon>Bacillati</taxon>
        <taxon>Bacillota</taxon>
        <taxon>Bacilli</taxon>
        <taxon>Lactobacillales</taxon>
        <taxon>Enterococcaceae</taxon>
        <taxon>Enterococcus</taxon>
    </lineage>
</organism>
<evidence type="ECO:0000256" key="1">
    <source>
        <dbReference type="SAM" id="Phobius"/>
    </source>
</evidence>
<feature type="transmembrane region" description="Helical" evidence="1">
    <location>
        <begin position="21"/>
        <end position="40"/>
    </location>
</feature>
<dbReference type="AlphaFoldDB" id="A0A679IMH4"/>
<dbReference type="RefSeq" id="WP_173102334.1">
    <property type="nucleotide sequence ID" value="NZ_AP022822.1"/>
</dbReference>
<reference evidence="2 3" key="1">
    <citation type="submission" date="2020-02" db="EMBL/GenBank/DDBJ databases">
        <title>Characterization of vanA genotype vancomycin-resistant Enterococcus saigonensis VE80.</title>
        <authorList>
            <person name="Harada T."/>
            <person name="Motooka D."/>
            <person name="Nakamura S."/>
            <person name="Yamamoto Y."/>
            <person name="Kawahara R."/>
            <person name="Kawatsu K."/>
        </authorList>
    </citation>
    <scope>NUCLEOTIDE SEQUENCE [LARGE SCALE GENOMIC DNA]</scope>
    <source>
        <strain evidence="2 3">VE80</strain>
    </source>
</reference>